<organism evidence="1 2">
    <name type="scientific">Desulfofarcimen acetoxidans (strain ATCC 49208 / DSM 771 / KCTC 5769 / VKM B-1644 / 5575)</name>
    <name type="common">Desulfotomaculum acetoxidans</name>
    <dbReference type="NCBI Taxonomy" id="485916"/>
    <lineage>
        <taxon>Bacteria</taxon>
        <taxon>Bacillati</taxon>
        <taxon>Bacillota</taxon>
        <taxon>Clostridia</taxon>
        <taxon>Eubacteriales</taxon>
        <taxon>Peptococcaceae</taxon>
        <taxon>Desulfofarcimen</taxon>
    </lineage>
</organism>
<dbReference type="Proteomes" id="UP000002217">
    <property type="component" value="Chromosome"/>
</dbReference>
<keyword evidence="2" id="KW-1185">Reference proteome</keyword>
<dbReference type="OrthoDB" id="1956605at2"/>
<reference evidence="1 2" key="1">
    <citation type="journal article" date="2009" name="Stand. Genomic Sci.">
        <title>Complete genome sequence of Desulfotomaculum acetoxidans type strain (5575).</title>
        <authorList>
            <person name="Spring S."/>
            <person name="Lapidus A."/>
            <person name="Schroder M."/>
            <person name="Gleim D."/>
            <person name="Sims D."/>
            <person name="Meincke L."/>
            <person name="Glavina Del Rio T."/>
            <person name="Tice H."/>
            <person name="Copeland A."/>
            <person name="Cheng J.F."/>
            <person name="Lucas S."/>
            <person name="Chen F."/>
            <person name="Nolan M."/>
            <person name="Bruce D."/>
            <person name="Goodwin L."/>
            <person name="Pitluck S."/>
            <person name="Ivanova N."/>
            <person name="Mavromatis K."/>
            <person name="Mikhailova N."/>
            <person name="Pati A."/>
            <person name="Chen A."/>
            <person name="Palaniappan K."/>
            <person name="Land M."/>
            <person name="Hauser L."/>
            <person name="Chang Y.J."/>
            <person name="Jeffries C.D."/>
            <person name="Chain P."/>
            <person name="Saunders E."/>
            <person name="Brettin T."/>
            <person name="Detter J.C."/>
            <person name="Goker M."/>
            <person name="Bristow J."/>
            <person name="Eisen J.A."/>
            <person name="Markowitz V."/>
            <person name="Hugenholtz P."/>
            <person name="Kyrpides N.C."/>
            <person name="Klenk H.P."/>
            <person name="Han C."/>
        </authorList>
    </citation>
    <scope>NUCLEOTIDE SEQUENCE [LARGE SCALE GENOMIC DNA]</scope>
    <source>
        <strain evidence="2">ATCC 49208 / DSM 771 / VKM B-1644</strain>
    </source>
</reference>
<evidence type="ECO:0000313" key="2">
    <source>
        <dbReference type="Proteomes" id="UP000002217"/>
    </source>
</evidence>
<dbReference type="STRING" id="485916.Dtox_3656"/>
<name>C8VWK2_DESAS</name>
<protein>
    <submittedName>
        <fullName evidence="1">Uncharacterized protein</fullName>
    </submittedName>
</protein>
<accession>C8VWK2</accession>
<dbReference type="HOGENOM" id="CLU_2751169_0_0_9"/>
<gene>
    <name evidence="1" type="ordered locus">Dtox_3656</name>
</gene>
<proteinExistence type="predicted"/>
<dbReference type="AlphaFoldDB" id="C8VWK2"/>
<evidence type="ECO:0000313" key="1">
    <source>
        <dbReference type="EMBL" id="ACV64366.1"/>
    </source>
</evidence>
<sequence>MKTTVMTIANRLHYTQGLSQSQALKAAWQMVKQGKFYTKVRGVTFGNRQKALALKSFTGGLYRGKNSRQV</sequence>
<dbReference type="KEGG" id="dae:Dtox_3656"/>
<dbReference type="EMBL" id="CP001720">
    <property type="protein sequence ID" value="ACV64366.1"/>
    <property type="molecule type" value="Genomic_DNA"/>
</dbReference>
<dbReference type="RefSeq" id="WP_015759053.1">
    <property type="nucleotide sequence ID" value="NC_013216.1"/>
</dbReference>